<sequence length="263" mass="27846">MLAGTFLFAALLLAALFLLQRRLLYFPDRMSEDDAVRAASHAGAVPWRDDAGRLRGWRLARPPRDPRAVALVLHGNAGSALDRLHYARALSPRGVDVAILEYPGYGARPGAPALASLEAAAIEAVDALAREGRPVWLVGESLGSGVAGRTAAARPDAVRGLVLVTPYADLAAVARLHYPIVPPWLLRDRFRPARDLAAFRGPAVVLVAGADEVVGPAEGRRLFAALPGPKRLVEQPGATHNGIDLASPALWDEVVAFLDHGGG</sequence>
<dbReference type="PANTHER" id="PTHR12277">
    <property type="entry name" value="ALPHA/BETA HYDROLASE DOMAIN-CONTAINING PROTEIN"/>
    <property type="match status" value="1"/>
</dbReference>
<dbReference type="PANTHER" id="PTHR12277:SF79">
    <property type="entry name" value="XAA-PRO DIPEPTIDYL-PEPTIDASE-RELATED"/>
    <property type="match status" value="1"/>
</dbReference>
<proteinExistence type="predicted"/>
<evidence type="ECO:0000313" key="2">
    <source>
        <dbReference type="EMBL" id="BDG03184.1"/>
    </source>
</evidence>
<dbReference type="InterPro" id="IPR029058">
    <property type="entry name" value="AB_hydrolase_fold"/>
</dbReference>
<protein>
    <recommendedName>
        <fullName evidence="1">Serine aminopeptidase S33 domain-containing protein</fullName>
    </recommendedName>
</protein>
<dbReference type="Pfam" id="PF12146">
    <property type="entry name" value="Hydrolase_4"/>
    <property type="match status" value="1"/>
</dbReference>
<reference evidence="3" key="1">
    <citation type="journal article" date="2022" name="Int. J. Syst. Evol. Microbiol.">
        <title>Anaeromyxobacter oryzae sp. nov., Anaeromyxobacter diazotrophicus sp. nov. and Anaeromyxobacter paludicola sp. nov., isolated from paddy soils.</title>
        <authorList>
            <person name="Itoh H."/>
            <person name="Xu Z."/>
            <person name="Mise K."/>
            <person name="Masuda Y."/>
            <person name="Ushijima N."/>
            <person name="Hayakawa C."/>
            <person name="Shiratori Y."/>
            <person name="Senoo K."/>
        </authorList>
    </citation>
    <scope>NUCLEOTIDE SEQUENCE [LARGE SCALE GENOMIC DNA]</scope>
    <source>
        <strain evidence="3">Red232</strain>
    </source>
</reference>
<dbReference type="InterPro" id="IPR022742">
    <property type="entry name" value="Hydrolase_4"/>
</dbReference>
<organism evidence="2 3">
    <name type="scientific">Anaeromyxobacter oryzae</name>
    <dbReference type="NCBI Taxonomy" id="2918170"/>
    <lineage>
        <taxon>Bacteria</taxon>
        <taxon>Pseudomonadati</taxon>
        <taxon>Myxococcota</taxon>
        <taxon>Myxococcia</taxon>
        <taxon>Myxococcales</taxon>
        <taxon>Cystobacterineae</taxon>
        <taxon>Anaeromyxobacteraceae</taxon>
        <taxon>Anaeromyxobacter</taxon>
    </lineage>
</organism>
<evidence type="ECO:0000313" key="3">
    <source>
        <dbReference type="Proteomes" id="UP001162891"/>
    </source>
</evidence>
<dbReference type="Proteomes" id="UP001162891">
    <property type="component" value="Chromosome"/>
</dbReference>
<feature type="domain" description="Serine aminopeptidase S33" evidence="1">
    <location>
        <begin position="65"/>
        <end position="172"/>
    </location>
</feature>
<dbReference type="Gene3D" id="3.40.50.1820">
    <property type="entry name" value="alpha/beta hydrolase"/>
    <property type="match status" value="1"/>
</dbReference>
<dbReference type="EMBL" id="AP025591">
    <property type="protein sequence ID" value="BDG03184.1"/>
    <property type="molecule type" value="Genomic_DNA"/>
</dbReference>
<dbReference type="SUPFAM" id="SSF53474">
    <property type="entry name" value="alpha/beta-Hydrolases"/>
    <property type="match status" value="1"/>
</dbReference>
<gene>
    <name evidence="2" type="ORF">AMOR_21800</name>
</gene>
<name>A0ABM7WUQ1_9BACT</name>
<keyword evidence="3" id="KW-1185">Reference proteome</keyword>
<evidence type="ECO:0000259" key="1">
    <source>
        <dbReference type="Pfam" id="PF12146"/>
    </source>
</evidence>
<accession>A0ABM7WUQ1</accession>